<proteinExistence type="predicted"/>
<accession>A0AA47MH46</accession>
<dbReference type="AlphaFoldDB" id="A0AA47MH46"/>
<keyword evidence="3" id="KW-1185">Reference proteome</keyword>
<evidence type="ECO:0000259" key="1">
    <source>
        <dbReference type="Pfam" id="PF03184"/>
    </source>
</evidence>
<dbReference type="PANTHER" id="PTHR19303:SF74">
    <property type="entry name" value="POGO TRANSPOSABLE ELEMENT WITH KRAB DOMAIN"/>
    <property type="match status" value="1"/>
</dbReference>
<dbReference type="EMBL" id="JAOPHQ010004266">
    <property type="protein sequence ID" value="KAK0140217.1"/>
    <property type="molecule type" value="Genomic_DNA"/>
</dbReference>
<gene>
    <name evidence="2" type="ORF">N1851_022871</name>
</gene>
<sequence>MVNSASDSWMTMNPGKTMTIYDIPGLVRIALPAAATPKNVQAGLECSGIWPYNPEIFQESDYAPSQVTDCPDPAASQATPPAVHQVSSLAVHQATSPAVHLTTPPAVLQANPPAKTLSHLNFSPVDVRPLPKAGPRKVPVTGRKREQTAILTDKPVKFALEEEQKRRMPRVRVRTTNRGVPAQLLERASIQVQKQQSSISKVAKDMGIPVASLARYLKRKRELTEQGSDMLPSVGYKGCNAVFTAEQELSLARYIRRAAALYYGLPPKEVGMHKDTCIGRHQVRKLAGELALHYKLDCPEEWKKNGITGHGWFTNYMKRHPRLSIRRPQATSLLRNSNFNEECFVEKLATVYQRHQFEAKDIWNVDETGLVTVQKPGFMVAIKGEMLWEISSPPHFVFPRKKYLPHFIRGGPEGSIGTANGSGWMQEDDFVVYLRHFVHHTRPTDDNKVLLLLDNHSSHISIQAINF</sequence>
<dbReference type="PANTHER" id="PTHR19303">
    <property type="entry name" value="TRANSPOSON"/>
    <property type="match status" value="1"/>
</dbReference>
<organism evidence="2 3">
    <name type="scientific">Merluccius polli</name>
    <name type="common">Benguela hake</name>
    <name type="synonym">Merluccius cadenati</name>
    <dbReference type="NCBI Taxonomy" id="89951"/>
    <lineage>
        <taxon>Eukaryota</taxon>
        <taxon>Metazoa</taxon>
        <taxon>Chordata</taxon>
        <taxon>Craniata</taxon>
        <taxon>Vertebrata</taxon>
        <taxon>Euteleostomi</taxon>
        <taxon>Actinopterygii</taxon>
        <taxon>Neopterygii</taxon>
        <taxon>Teleostei</taxon>
        <taxon>Neoteleostei</taxon>
        <taxon>Acanthomorphata</taxon>
        <taxon>Zeiogadaria</taxon>
        <taxon>Gadariae</taxon>
        <taxon>Gadiformes</taxon>
        <taxon>Gadoidei</taxon>
        <taxon>Merlucciidae</taxon>
        <taxon>Merluccius</taxon>
    </lineage>
</organism>
<dbReference type="GO" id="GO:0003677">
    <property type="term" value="F:DNA binding"/>
    <property type="evidence" value="ECO:0007669"/>
    <property type="project" value="TreeGrafter"/>
</dbReference>
<reference evidence="2" key="1">
    <citation type="journal article" date="2023" name="Front. Mar. Sci.">
        <title>A new Merluccius polli reference genome to investigate the effects of global change in West African waters.</title>
        <authorList>
            <person name="Mateo J.L."/>
            <person name="Blanco-Fernandez C."/>
            <person name="Garcia-Vazquez E."/>
            <person name="Machado-Schiaffino G."/>
        </authorList>
    </citation>
    <scope>NUCLEOTIDE SEQUENCE</scope>
    <source>
        <strain evidence="2">C29</strain>
        <tissue evidence="2">Fin</tissue>
    </source>
</reference>
<dbReference type="Proteomes" id="UP001174136">
    <property type="component" value="Unassembled WGS sequence"/>
</dbReference>
<dbReference type="GO" id="GO:0005634">
    <property type="term" value="C:nucleus"/>
    <property type="evidence" value="ECO:0007669"/>
    <property type="project" value="TreeGrafter"/>
</dbReference>
<evidence type="ECO:0000313" key="2">
    <source>
        <dbReference type="EMBL" id="KAK0140217.1"/>
    </source>
</evidence>
<dbReference type="InterPro" id="IPR004875">
    <property type="entry name" value="DDE_SF_endonuclease_dom"/>
</dbReference>
<feature type="domain" description="DDE-1" evidence="1">
    <location>
        <begin position="418"/>
        <end position="461"/>
    </location>
</feature>
<name>A0AA47MH46_MERPO</name>
<dbReference type="InterPro" id="IPR050863">
    <property type="entry name" value="CenT-Element_Derived"/>
</dbReference>
<protein>
    <recommendedName>
        <fullName evidence="1">DDE-1 domain-containing protein</fullName>
    </recommendedName>
</protein>
<evidence type="ECO:0000313" key="3">
    <source>
        <dbReference type="Proteomes" id="UP001174136"/>
    </source>
</evidence>
<dbReference type="Pfam" id="PF03184">
    <property type="entry name" value="DDE_1"/>
    <property type="match status" value="1"/>
</dbReference>
<comment type="caution">
    <text evidence="2">The sequence shown here is derived from an EMBL/GenBank/DDBJ whole genome shotgun (WGS) entry which is preliminary data.</text>
</comment>